<name>A0AA39CMB1_9EURO</name>
<proteinExistence type="predicted"/>
<dbReference type="AlphaFoldDB" id="A0AA39CMB1"/>
<evidence type="ECO:0000313" key="2">
    <source>
        <dbReference type="EMBL" id="KAJ9613038.1"/>
    </source>
</evidence>
<organism evidence="2 3">
    <name type="scientific">Cladophialophora chaetospira</name>
    <dbReference type="NCBI Taxonomy" id="386627"/>
    <lineage>
        <taxon>Eukaryota</taxon>
        <taxon>Fungi</taxon>
        <taxon>Dikarya</taxon>
        <taxon>Ascomycota</taxon>
        <taxon>Pezizomycotina</taxon>
        <taxon>Eurotiomycetes</taxon>
        <taxon>Chaetothyriomycetidae</taxon>
        <taxon>Chaetothyriales</taxon>
        <taxon>Herpotrichiellaceae</taxon>
        <taxon>Cladophialophora</taxon>
    </lineage>
</organism>
<sequence length="395" mass="43035">MAQAMDAHSSFVYLVDHLPKWQATIDSLSLYTTEKNAEFAAEYARLLNEAKPKRKKTASMSSIHTADEREAVDDQVNGTDSVDALSLPDPRQINPLEAGNRYLYAQARRKRKPGPSIRSGASGPQKYRNRNHVVVFYDGYLQEQLDTMVKQLGLGRNSLRKGKNALAAATGFRLPMLSGGANRMASPFNDLGSTLTSRSTSALLPLKKPVAVVTVQPNSDEASFIQADKELEQVQSLCETAAHQFLRDGDCKAELGNIRRKLDALLVHATATAESLKRLQESHKALEADSSASDSTHVTDSDGTLSTRPSLDLLLTPKIGVTTSPSPLAISHHPLDSLQPKGLFSPPVIPTLDGINELTAETIEVDDTSDQESIVVDLSQYRLTNPRRSATRIPA</sequence>
<gene>
    <name evidence="2" type="ORF">H2200_002979</name>
</gene>
<keyword evidence="3" id="KW-1185">Reference proteome</keyword>
<protein>
    <submittedName>
        <fullName evidence="2">Uncharacterized protein</fullName>
    </submittedName>
</protein>
<feature type="region of interest" description="Disordered" evidence="1">
    <location>
        <begin position="284"/>
        <end position="309"/>
    </location>
</feature>
<dbReference type="Proteomes" id="UP001172673">
    <property type="component" value="Unassembled WGS sequence"/>
</dbReference>
<feature type="region of interest" description="Disordered" evidence="1">
    <location>
        <begin position="54"/>
        <end position="76"/>
    </location>
</feature>
<reference evidence="2" key="1">
    <citation type="submission" date="2022-10" db="EMBL/GenBank/DDBJ databases">
        <title>Culturing micro-colonial fungi from biological soil crusts in the Mojave desert and describing Neophaeococcomyces mojavensis, and introducing the new genera and species Taxawa tesnikishii.</title>
        <authorList>
            <person name="Kurbessoian T."/>
            <person name="Stajich J.E."/>
        </authorList>
    </citation>
    <scope>NUCLEOTIDE SEQUENCE</scope>
    <source>
        <strain evidence="2">TK_41</strain>
    </source>
</reference>
<evidence type="ECO:0000313" key="3">
    <source>
        <dbReference type="Proteomes" id="UP001172673"/>
    </source>
</evidence>
<feature type="compositionally biased region" description="Polar residues" evidence="1">
    <location>
        <begin position="290"/>
        <end position="309"/>
    </location>
</feature>
<evidence type="ECO:0000256" key="1">
    <source>
        <dbReference type="SAM" id="MobiDB-lite"/>
    </source>
</evidence>
<dbReference type="EMBL" id="JAPDRK010000004">
    <property type="protein sequence ID" value="KAJ9613038.1"/>
    <property type="molecule type" value="Genomic_DNA"/>
</dbReference>
<comment type="caution">
    <text evidence="2">The sequence shown here is derived from an EMBL/GenBank/DDBJ whole genome shotgun (WGS) entry which is preliminary data.</text>
</comment>
<accession>A0AA39CMB1</accession>